<evidence type="ECO:0000256" key="1">
    <source>
        <dbReference type="SAM" id="MobiDB-lite"/>
    </source>
</evidence>
<dbReference type="GO" id="GO:0004190">
    <property type="term" value="F:aspartic-type endopeptidase activity"/>
    <property type="evidence" value="ECO:0007669"/>
    <property type="project" value="InterPro"/>
</dbReference>
<dbReference type="OrthoDB" id="6932368at2759"/>
<dbReference type="Gene3D" id="2.40.70.10">
    <property type="entry name" value="Acid Proteases"/>
    <property type="match status" value="1"/>
</dbReference>
<dbReference type="InterPro" id="IPR021109">
    <property type="entry name" value="Peptidase_aspartic_dom_sf"/>
</dbReference>
<comment type="caution">
    <text evidence="2">The sequence shown here is derived from an EMBL/GenBank/DDBJ whole genome shotgun (WGS) entry which is preliminary data.</text>
</comment>
<accession>A0A5B7HPH4</accession>
<dbReference type="InterPro" id="IPR001969">
    <property type="entry name" value="Aspartic_peptidase_AS"/>
</dbReference>
<name>A0A5B7HPH4_PORTR</name>
<keyword evidence="3" id="KW-1185">Reference proteome</keyword>
<dbReference type="GO" id="GO:0006508">
    <property type="term" value="P:proteolysis"/>
    <property type="evidence" value="ECO:0007669"/>
    <property type="project" value="InterPro"/>
</dbReference>
<gene>
    <name evidence="2" type="ORF">E2C01_065407</name>
</gene>
<dbReference type="EMBL" id="VSRR010032365">
    <property type="protein sequence ID" value="MPC71137.1"/>
    <property type="molecule type" value="Genomic_DNA"/>
</dbReference>
<feature type="region of interest" description="Disordered" evidence="1">
    <location>
        <begin position="1"/>
        <end position="113"/>
    </location>
</feature>
<reference evidence="2 3" key="1">
    <citation type="submission" date="2019-05" db="EMBL/GenBank/DDBJ databases">
        <title>Another draft genome of Portunus trituberculatus and its Hox gene families provides insights of decapod evolution.</title>
        <authorList>
            <person name="Jeong J.-H."/>
            <person name="Song I."/>
            <person name="Kim S."/>
            <person name="Choi T."/>
            <person name="Kim D."/>
            <person name="Ryu S."/>
            <person name="Kim W."/>
        </authorList>
    </citation>
    <scope>NUCLEOTIDE SEQUENCE [LARGE SCALE GENOMIC DNA]</scope>
    <source>
        <tissue evidence="2">Muscle</tissue>
    </source>
</reference>
<proteinExistence type="predicted"/>
<protein>
    <recommendedName>
        <fullName evidence="4">Peptidase A2 domain-containing protein</fullName>
    </recommendedName>
</protein>
<evidence type="ECO:0008006" key="4">
    <source>
        <dbReference type="Google" id="ProtNLM"/>
    </source>
</evidence>
<evidence type="ECO:0000313" key="3">
    <source>
        <dbReference type="Proteomes" id="UP000324222"/>
    </source>
</evidence>
<evidence type="ECO:0000313" key="2">
    <source>
        <dbReference type="EMBL" id="MPC71137.1"/>
    </source>
</evidence>
<dbReference type="SUPFAM" id="SSF50630">
    <property type="entry name" value="Acid proteases"/>
    <property type="match status" value="1"/>
</dbReference>
<dbReference type="Proteomes" id="UP000324222">
    <property type="component" value="Unassembled WGS sequence"/>
</dbReference>
<dbReference type="AlphaFoldDB" id="A0A5B7HPH4"/>
<organism evidence="2 3">
    <name type="scientific">Portunus trituberculatus</name>
    <name type="common">Swimming crab</name>
    <name type="synonym">Neptunus trituberculatus</name>
    <dbReference type="NCBI Taxonomy" id="210409"/>
    <lineage>
        <taxon>Eukaryota</taxon>
        <taxon>Metazoa</taxon>
        <taxon>Ecdysozoa</taxon>
        <taxon>Arthropoda</taxon>
        <taxon>Crustacea</taxon>
        <taxon>Multicrustacea</taxon>
        <taxon>Malacostraca</taxon>
        <taxon>Eumalacostraca</taxon>
        <taxon>Eucarida</taxon>
        <taxon>Decapoda</taxon>
        <taxon>Pleocyemata</taxon>
        <taxon>Brachyura</taxon>
        <taxon>Eubrachyura</taxon>
        <taxon>Portunoidea</taxon>
        <taxon>Portunidae</taxon>
        <taxon>Portuninae</taxon>
        <taxon>Portunus</taxon>
    </lineage>
</organism>
<dbReference type="PROSITE" id="PS00141">
    <property type="entry name" value="ASP_PROTEASE"/>
    <property type="match status" value="1"/>
</dbReference>
<sequence>MGGHDAPASPGRPTVTHTLSPPVKQRSWDGRAPSPPPSHLQPTGGRASVPPTHLRVSAGRAPLQPSVGTRHPNWLPAPPQPTEGFASVLPPGPRQPTPSSSDSPAPSPSLQHPEWFPTSQRLLLWVRDICSGACFLVDSGAEVSVVPAADTDRHAQPRTAYDLLAANHTPIATYGTQTRRMAFLPGSHFPWAFVVADLEQVILGMDFLAAHDLLVDPHRRCLLHQPSATIIHAEPCVQPTMSVITLR</sequence>